<name>A0A0P6XIP4_9CHLR</name>
<dbReference type="Proteomes" id="UP000050417">
    <property type="component" value="Unassembled WGS sequence"/>
</dbReference>
<dbReference type="SMART" id="SM00354">
    <property type="entry name" value="HTH_LACI"/>
    <property type="match status" value="1"/>
</dbReference>
<proteinExistence type="predicted"/>
<dbReference type="GO" id="GO:0003700">
    <property type="term" value="F:DNA-binding transcription factor activity"/>
    <property type="evidence" value="ECO:0007669"/>
    <property type="project" value="TreeGrafter"/>
</dbReference>
<dbReference type="RefSeq" id="WP_075063555.1">
    <property type="nucleotide sequence ID" value="NZ_LGCL01000031.1"/>
</dbReference>
<dbReference type="OrthoDB" id="3227375at2"/>
<keyword evidence="2" id="KW-0238">DNA-binding</keyword>
<dbReference type="Gene3D" id="1.10.260.40">
    <property type="entry name" value="lambda repressor-like DNA-binding domains"/>
    <property type="match status" value="1"/>
</dbReference>
<keyword evidence="6" id="KW-1185">Reference proteome</keyword>
<organism evidence="5 6">
    <name type="scientific">Ornatilinea apprima</name>
    <dbReference type="NCBI Taxonomy" id="1134406"/>
    <lineage>
        <taxon>Bacteria</taxon>
        <taxon>Bacillati</taxon>
        <taxon>Chloroflexota</taxon>
        <taxon>Anaerolineae</taxon>
        <taxon>Anaerolineales</taxon>
        <taxon>Anaerolineaceae</taxon>
        <taxon>Ornatilinea</taxon>
    </lineage>
</organism>
<dbReference type="PROSITE" id="PS00356">
    <property type="entry name" value="HTH_LACI_1"/>
    <property type="match status" value="1"/>
</dbReference>
<evidence type="ECO:0000256" key="3">
    <source>
        <dbReference type="ARBA" id="ARBA00023163"/>
    </source>
</evidence>
<dbReference type="PRINTS" id="PR00036">
    <property type="entry name" value="HTHLACI"/>
</dbReference>
<dbReference type="SUPFAM" id="SSF53822">
    <property type="entry name" value="Periplasmic binding protein-like I"/>
    <property type="match status" value="1"/>
</dbReference>
<accession>A0A0P6XIP4</accession>
<dbReference type="STRING" id="1134406.ADN00_13540"/>
<keyword evidence="1" id="KW-0805">Transcription regulation</keyword>
<comment type="caution">
    <text evidence="5">The sequence shown here is derived from an EMBL/GenBank/DDBJ whole genome shotgun (WGS) entry which is preliminary data.</text>
</comment>
<dbReference type="InterPro" id="IPR000843">
    <property type="entry name" value="HTH_LacI"/>
</dbReference>
<dbReference type="EMBL" id="LGCL01000031">
    <property type="protein sequence ID" value="KPL74853.1"/>
    <property type="molecule type" value="Genomic_DNA"/>
</dbReference>
<dbReference type="Pfam" id="PF00356">
    <property type="entry name" value="LacI"/>
    <property type="match status" value="1"/>
</dbReference>
<feature type="domain" description="HTH lacI-type" evidence="4">
    <location>
        <begin position="8"/>
        <end position="62"/>
    </location>
</feature>
<sequence length="339" mass="37371">MDQEKQSVTIQDVARTAGVSVSTVSRALNGKSDVAKETRGRILSIIEEMGFTTNLAARSMRSQKKNLIGLIMPDIAYPFAIEVMKGVNRAIAESEFDLLVYTTGNVRKSGRAHHERKYVSLLTKSITDGVIIVAPVVGEFNTDEPIVSIDPVMSNPTNPAVHATNYQGSMEAMEYLIGLGHKRIGYIGGRVELESSNRRLLGYRDSLKKANIPIDEKLIASGDFTTETGISCSRMLLSLPNRPTAIFASNDQMALGVFQVAEEMGLRIPEDLSLVGFDNIPESKYLGLTTVDQFISEMGYMGTQMLIKIINGIPLDEQTYRMQTRLVIRNSCRAIDARD</sequence>
<dbReference type="CDD" id="cd06267">
    <property type="entry name" value="PBP1_LacI_sugar_binding-like"/>
    <property type="match status" value="1"/>
</dbReference>
<evidence type="ECO:0000256" key="1">
    <source>
        <dbReference type="ARBA" id="ARBA00023015"/>
    </source>
</evidence>
<keyword evidence="3" id="KW-0804">Transcription</keyword>
<dbReference type="Gene3D" id="3.40.50.2300">
    <property type="match status" value="2"/>
</dbReference>
<reference evidence="5 6" key="1">
    <citation type="submission" date="2015-07" db="EMBL/GenBank/DDBJ databases">
        <title>Genome sequence of Ornatilinea apprima DSM 23815.</title>
        <authorList>
            <person name="Hemp J."/>
            <person name="Ward L.M."/>
            <person name="Pace L.A."/>
            <person name="Fischer W.W."/>
        </authorList>
    </citation>
    <scope>NUCLEOTIDE SEQUENCE [LARGE SCALE GENOMIC DNA]</scope>
    <source>
        <strain evidence="5 6">P3M-1</strain>
    </source>
</reference>
<dbReference type="PROSITE" id="PS50932">
    <property type="entry name" value="HTH_LACI_2"/>
    <property type="match status" value="1"/>
</dbReference>
<gene>
    <name evidence="5" type="ORF">ADN00_13540</name>
</gene>
<dbReference type="Pfam" id="PF13377">
    <property type="entry name" value="Peripla_BP_3"/>
    <property type="match status" value="1"/>
</dbReference>
<dbReference type="PANTHER" id="PTHR30146:SF109">
    <property type="entry name" value="HTH-TYPE TRANSCRIPTIONAL REGULATOR GALS"/>
    <property type="match status" value="1"/>
</dbReference>
<dbReference type="PANTHER" id="PTHR30146">
    <property type="entry name" value="LACI-RELATED TRANSCRIPTIONAL REPRESSOR"/>
    <property type="match status" value="1"/>
</dbReference>
<evidence type="ECO:0000313" key="6">
    <source>
        <dbReference type="Proteomes" id="UP000050417"/>
    </source>
</evidence>
<protein>
    <recommendedName>
        <fullName evidence="4">HTH lacI-type domain-containing protein</fullName>
    </recommendedName>
</protein>
<dbReference type="InterPro" id="IPR010982">
    <property type="entry name" value="Lambda_DNA-bd_dom_sf"/>
</dbReference>
<dbReference type="CDD" id="cd01392">
    <property type="entry name" value="HTH_LacI"/>
    <property type="match status" value="1"/>
</dbReference>
<evidence type="ECO:0000313" key="5">
    <source>
        <dbReference type="EMBL" id="KPL74853.1"/>
    </source>
</evidence>
<dbReference type="PATRIC" id="fig|1134406.4.peg.1201"/>
<dbReference type="AlphaFoldDB" id="A0A0P6XIP4"/>
<dbReference type="InterPro" id="IPR028082">
    <property type="entry name" value="Peripla_BP_I"/>
</dbReference>
<evidence type="ECO:0000259" key="4">
    <source>
        <dbReference type="PROSITE" id="PS50932"/>
    </source>
</evidence>
<dbReference type="SUPFAM" id="SSF47413">
    <property type="entry name" value="lambda repressor-like DNA-binding domains"/>
    <property type="match status" value="1"/>
</dbReference>
<dbReference type="GO" id="GO:0000976">
    <property type="term" value="F:transcription cis-regulatory region binding"/>
    <property type="evidence" value="ECO:0007669"/>
    <property type="project" value="TreeGrafter"/>
</dbReference>
<dbReference type="InterPro" id="IPR046335">
    <property type="entry name" value="LacI/GalR-like_sensor"/>
</dbReference>
<evidence type="ECO:0000256" key="2">
    <source>
        <dbReference type="ARBA" id="ARBA00023125"/>
    </source>
</evidence>